<dbReference type="HOGENOM" id="CLU_3058389_0_0_9"/>
<keyword evidence="1" id="KW-0472">Membrane</keyword>
<evidence type="ECO:0000256" key="1">
    <source>
        <dbReference type="SAM" id="Phobius"/>
    </source>
</evidence>
<dbReference type="AlphaFoldDB" id="G2TIX6"/>
<reference evidence="2 3" key="1">
    <citation type="journal article" date="2011" name="Stand. Genomic Sci.">
        <title>Complete Genome Sequence of a thermotolerant sporogenic lactic acid bacterium, Bacillus coagulans strain 36D1.</title>
        <authorList>
            <person name="Rhee M.S."/>
            <person name="Moritz B.E."/>
            <person name="Xie G."/>
            <person name="Glavina Del Rio T."/>
            <person name="Dalin E."/>
            <person name="Tice H."/>
            <person name="Bruce D."/>
            <person name="Goodwin L."/>
            <person name="Chertkov O."/>
            <person name="Brettin T."/>
            <person name="Han C."/>
            <person name="Detter C."/>
            <person name="Pitluck S."/>
            <person name="Land M.L."/>
            <person name="Patel M."/>
            <person name="Ou M."/>
            <person name="Harbrucker R."/>
            <person name="Ingram L.O."/>
            <person name="Shanmugam K.T."/>
        </authorList>
    </citation>
    <scope>NUCLEOTIDE SEQUENCE [LARGE SCALE GENOMIC DNA]</scope>
    <source>
        <strain evidence="2 3">36D1</strain>
    </source>
</reference>
<accession>G2TIX6</accession>
<name>G2TIX6_HEYCO</name>
<feature type="transmembrane region" description="Helical" evidence="1">
    <location>
        <begin position="31"/>
        <end position="48"/>
    </location>
</feature>
<protein>
    <submittedName>
        <fullName evidence="2">Uncharacterized protein</fullName>
    </submittedName>
</protein>
<organism evidence="2 3">
    <name type="scientific">Heyndrickxia coagulans 36D1</name>
    <dbReference type="NCBI Taxonomy" id="345219"/>
    <lineage>
        <taxon>Bacteria</taxon>
        <taxon>Bacillati</taxon>
        <taxon>Bacillota</taxon>
        <taxon>Bacilli</taxon>
        <taxon>Bacillales</taxon>
        <taxon>Bacillaceae</taxon>
        <taxon>Heyndrickxia</taxon>
    </lineage>
</organism>
<gene>
    <name evidence="2" type="ORF">Bcoa_1393</name>
</gene>
<feature type="transmembrane region" description="Helical" evidence="1">
    <location>
        <begin position="7"/>
        <end position="25"/>
    </location>
</feature>
<evidence type="ECO:0000313" key="3">
    <source>
        <dbReference type="Proteomes" id="UP000009283"/>
    </source>
</evidence>
<keyword evidence="1" id="KW-1133">Transmembrane helix</keyword>
<dbReference type="EMBL" id="CP003056">
    <property type="protein sequence ID" value="AEP00599.1"/>
    <property type="molecule type" value="Genomic_DNA"/>
</dbReference>
<dbReference type="Proteomes" id="UP000009283">
    <property type="component" value="Chromosome"/>
</dbReference>
<sequence length="53" mass="6058">MAIILRVIVFLVFIATICSFIFTGNSNTSHILSYVLIAISLTYFIKYGKREKK</sequence>
<dbReference type="KEGG" id="bag:Bcoa_1393"/>
<keyword evidence="1" id="KW-0812">Transmembrane</keyword>
<proteinExistence type="predicted"/>
<evidence type="ECO:0000313" key="2">
    <source>
        <dbReference type="EMBL" id="AEP00599.1"/>
    </source>
</evidence>